<evidence type="ECO:0000313" key="8">
    <source>
        <dbReference type="EMBL" id="PMD20707.1"/>
    </source>
</evidence>
<dbReference type="OrthoDB" id="529367at2759"/>
<sequence length="325" mass="37547">MTSILTLRRHGGLFTRAGASSQKEQENASASPRPEYEYPRLHRFEDLPVWYQDNPSIRSGYRPVSYSSQHCFHSWTFLHNETINIYTHLIPALFSIFAQITLQAMLTRHFPQASFQDRLIFSLNLIAGTAALLLSSIYHTLMNHSFHISSLWLRIDYVGILILILGSFFSGIYVGFYSEPMLCWTYWTMIITLSLITAILVIHPNLQGLSYRSLRTAAFVATGMSGFAPVGHGLMMYGWEQMWVRSGMPFWLLEGLIYGIGAFFFATRFPESRWPGKFDIFFSSHQIFHVLVVLGSVVHFAGVWDAYRWHYESFIHSEGYRQHWS</sequence>
<evidence type="ECO:0000256" key="5">
    <source>
        <dbReference type="ARBA" id="ARBA00023136"/>
    </source>
</evidence>
<keyword evidence="4 7" id="KW-1133">Transmembrane helix</keyword>
<name>A0A2J6Q365_9HELO</name>
<dbReference type="Pfam" id="PF03006">
    <property type="entry name" value="HlyIII"/>
    <property type="match status" value="1"/>
</dbReference>
<feature type="binding site" evidence="6">
    <location>
        <position position="139"/>
    </location>
    <ligand>
        <name>Zn(2+)</name>
        <dbReference type="ChEBI" id="CHEBI:29105"/>
    </ligand>
</feature>
<dbReference type="InterPro" id="IPR004254">
    <property type="entry name" value="AdipoR/HlyIII-related"/>
</dbReference>
<feature type="transmembrane region" description="Helical" evidence="7">
    <location>
        <begin position="158"/>
        <end position="177"/>
    </location>
</feature>
<comment type="subcellular location">
    <subcellularLocation>
        <location evidence="1">Membrane</location>
        <topology evidence="1">Multi-pass membrane protein</topology>
    </subcellularLocation>
</comment>
<dbReference type="GO" id="GO:0016020">
    <property type="term" value="C:membrane"/>
    <property type="evidence" value="ECO:0007669"/>
    <property type="project" value="UniProtKB-SubCell"/>
</dbReference>
<evidence type="ECO:0000256" key="6">
    <source>
        <dbReference type="PIRSR" id="PIRSR604254-1"/>
    </source>
</evidence>
<dbReference type="GO" id="GO:0046872">
    <property type="term" value="F:metal ion binding"/>
    <property type="evidence" value="ECO:0007669"/>
    <property type="project" value="UniProtKB-KW"/>
</dbReference>
<accession>A0A2J6Q365</accession>
<dbReference type="Proteomes" id="UP000235672">
    <property type="component" value="Unassembled WGS sequence"/>
</dbReference>
<keyword evidence="3 7" id="KW-0812">Transmembrane</keyword>
<dbReference type="PANTHER" id="PTHR20855">
    <property type="entry name" value="ADIPOR/PROGESTIN RECEPTOR-RELATED"/>
    <property type="match status" value="1"/>
</dbReference>
<evidence type="ECO:0000256" key="3">
    <source>
        <dbReference type="ARBA" id="ARBA00022692"/>
    </source>
</evidence>
<feature type="binding site" evidence="6">
    <location>
        <position position="285"/>
    </location>
    <ligand>
        <name>Zn(2+)</name>
        <dbReference type="ChEBI" id="CHEBI:29105"/>
    </ligand>
</feature>
<dbReference type="STRING" id="1745343.A0A2J6Q365"/>
<evidence type="ECO:0000313" key="9">
    <source>
        <dbReference type="Proteomes" id="UP000235672"/>
    </source>
</evidence>
<dbReference type="EMBL" id="KZ613484">
    <property type="protein sequence ID" value="PMD20707.1"/>
    <property type="molecule type" value="Genomic_DNA"/>
</dbReference>
<dbReference type="AlphaFoldDB" id="A0A2J6Q365"/>
<keyword evidence="9" id="KW-1185">Reference proteome</keyword>
<feature type="transmembrane region" description="Helical" evidence="7">
    <location>
        <begin position="287"/>
        <end position="307"/>
    </location>
</feature>
<comment type="similarity">
    <text evidence="2">Belongs to the ADIPOR family.</text>
</comment>
<organism evidence="8 9">
    <name type="scientific">Hyaloscypha hepaticicola</name>
    <dbReference type="NCBI Taxonomy" id="2082293"/>
    <lineage>
        <taxon>Eukaryota</taxon>
        <taxon>Fungi</taxon>
        <taxon>Dikarya</taxon>
        <taxon>Ascomycota</taxon>
        <taxon>Pezizomycotina</taxon>
        <taxon>Leotiomycetes</taxon>
        <taxon>Helotiales</taxon>
        <taxon>Hyaloscyphaceae</taxon>
        <taxon>Hyaloscypha</taxon>
    </lineage>
</organism>
<keyword evidence="5 7" id="KW-0472">Membrane</keyword>
<dbReference type="GO" id="GO:0006882">
    <property type="term" value="P:intracellular zinc ion homeostasis"/>
    <property type="evidence" value="ECO:0007669"/>
    <property type="project" value="TreeGrafter"/>
</dbReference>
<feature type="transmembrane region" description="Helical" evidence="7">
    <location>
        <begin position="85"/>
        <end position="107"/>
    </location>
</feature>
<feature type="transmembrane region" description="Helical" evidence="7">
    <location>
        <begin position="250"/>
        <end position="267"/>
    </location>
</feature>
<protein>
    <submittedName>
        <fullName evidence="8">HlyIII-domain-containing protein</fullName>
    </submittedName>
</protein>
<proteinExistence type="inferred from homology"/>
<gene>
    <name evidence="8" type="ORF">NA56DRAFT_173291</name>
</gene>
<keyword evidence="6" id="KW-0862">Zinc</keyword>
<feature type="transmembrane region" description="Helical" evidence="7">
    <location>
        <begin position="184"/>
        <end position="204"/>
    </location>
</feature>
<evidence type="ECO:0000256" key="4">
    <source>
        <dbReference type="ARBA" id="ARBA00022989"/>
    </source>
</evidence>
<evidence type="ECO:0000256" key="7">
    <source>
        <dbReference type="SAM" id="Phobius"/>
    </source>
</evidence>
<keyword evidence="6" id="KW-0479">Metal-binding</keyword>
<dbReference type="PANTHER" id="PTHR20855:SF52">
    <property type="entry name" value="ADIPONECTIN RECEPTOR PROTEIN"/>
    <property type="match status" value="1"/>
</dbReference>
<feature type="transmembrane region" description="Helical" evidence="7">
    <location>
        <begin position="216"/>
        <end position="238"/>
    </location>
</feature>
<evidence type="ECO:0000256" key="2">
    <source>
        <dbReference type="ARBA" id="ARBA00007018"/>
    </source>
</evidence>
<feature type="binding site" evidence="6">
    <location>
        <position position="289"/>
    </location>
    <ligand>
        <name>Zn(2+)</name>
        <dbReference type="ChEBI" id="CHEBI:29105"/>
    </ligand>
</feature>
<feature type="transmembrane region" description="Helical" evidence="7">
    <location>
        <begin position="119"/>
        <end position="138"/>
    </location>
</feature>
<evidence type="ECO:0000256" key="1">
    <source>
        <dbReference type="ARBA" id="ARBA00004141"/>
    </source>
</evidence>
<dbReference type="GO" id="GO:0038023">
    <property type="term" value="F:signaling receptor activity"/>
    <property type="evidence" value="ECO:0007669"/>
    <property type="project" value="TreeGrafter"/>
</dbReference>
<reference evidence="8 9" key="1">
    <citation type="submission" date="2016-05" db="EMBL/GenBank/DDBJ databases">
        <title>A degradative enzymes factory behind the ericoid mycorrhizal symbiosis.</title>
        <authorList>
            <consortium name="DOE Joint Genome Institute"/>
            <person name="Martino E."/>
            <person name="Morin E."/>
            <person name="Grelet G."/>
            <person name="Kuo A."/>
            <person name="Kohler A."/>
            <person name="Daghino S."/>
            <person name="Barry K."/>
            <person name="Choi C."/>
            <person name="Cichocki N."/>
            <person name="Clum A."/>
            <person name="Copeland A."/>
            <person name="Hainaut M."/>
            <person name="Haridas S."/>
            <person name="Labutti K."/>
            <person name="Lindquist E."/>
            <person name="Lipzen A."/>
            <person name="Khouja H.-R."/>
            <person name="Murat C."/>
            <person name="Ohm R."/>
            <person name="Olson A."/>
            <person name="Spatafora J."/>
            <person name="Veneault-Fourrey C."/>
            <person name="Henrissat B."/>
            <person name="Grigoriev I."/>
            <person name="Martin F."/>
            <person name="Perotto S."/>
        </authorList>
    </citation>
    <scope>NUCLEOTIDE SEQUENCE [LARGE SCALE GENOMIC DNA]</scope>
    <source>
        <strain evidence="8 9">UAMH 7357</strain>
    </source>
</reference>